<dbReference type="EMBL" id="IACM01041205">
    <property type="protein sequence ID" value="LAB22886.1"/>
    <property type="molecule type" value="Transcribed_RNA"/>
</dbReference>
<feature type="region of interest" description="Disordered" evidence="1">
    <location>
        <begin position="1"/>
        <end position="35"/>
    </location>
</feature>
<organism evidence="2">
    <name type="scientific">Micrurus spixii</name>
    <name type="common">Amazon coral snake</name>
    <dbReference type="NCBI Taxonomy" id="129469"/>
    <lineage>
        <taxon>Eukaryota</taxon>
        <taxon>Metazoa</taxon>
        <taxon>Chordata</taxon>
        <taxon>Craniata</taxon>
        <taxon>Vertebrata</taxon>
        <taxon>Euteleostomi</taxon>
        <taxon>Lepidosauria</taxon>
        <taxon>Squamata</taxon>
        <taxon>Bifurcata</taxon>
        <taxon>Unidentata</taxon>
        <taxon>Episquamata</taxon>
        <taxon>Toxicofera</taxon>
        <taxon>Serpentes</taxon>
        <taxon>Colubroidea</taxon>
        <taxon>Elapidae</taxon>
        <taxon>Elapinae</taxon>
        <taxon>Micrurus</taxon>
    </lineage>
</organism>
<proteinExistence type="predicted"/>
<reference evidence="2" key="1">
    <citation type="submission" date="2017-07" db="EMBL/GenBank/DDBJ databases">
        <authorList>
            <person name="Mikheyev A."/>
            <person name="Grau M."/>
        </authorList>
    </citation>
    <scope>NUCLEOTIDE SEQUENCE</scope>
    <source>
        <tissue evidence="2">Venom_gland</tissue>
    </source>
</reference>
<name>A0A2D4LPW9_9SAUR</name>
<feature type="region of interest" description="Disordered" evidence="1">
    <location>
        <begin position="77"/>
        <end position="100"/>
    </location>
</feature>
<dbReference type="AlphaFoldDB" id="A0A2D4LPW9"/>
<protein>
    <submittedName>
        <fullName evidence="2">Uncharacterized protein</fullName>
    </submittedName>
</protein>
<evidence type="ECO:0000313" key="2">
    <source>
        <dbReference type="EMBL" id="LAB22886.1"/>
    </source>
</evidence>
<evidence type="ECO:0000256" key="1">
    <source>
        <dbReference type="SAM" id="MobiDB-lite"/>
    </source>
</evidence>
<accession>A0A2D4LPW9</accession>
<feature type="compositionally biased region" description="Polar residues" evidence="1">
    <location>
        <begin position="10"/>
        <end position="34"/>
    </location>
</feature>
<reference evidence="2" key="2">
    <citation type="submission" date="2017-11" db="EMBL/GenBank/DDBJ databases">
        <title>Coralsnake Venomics: Analyses of Venom Gland Transcriptomes and Proteomes of Six Brazilian Taxa.</title>
        <authorList>
            <person name="Aird S.D."/>
            <person name="Jorge da Silva N."/>
            <person name="Qiu L."/>
            <person name="Villar-Briones A."/>
            <person name="Aparecida-Saddi V."/>
            <person name="Campos-Telles M.P."/>
            <person name="Grau M."/>
            <person name="Mikheyev A.S."/>
        </authorList>
    </citation>
    <scope>NUCLEOTIDE SEQUENCE</scope>
    <source>
        <tissue evidence="2">Venom_gland</tissue>
    </source>
</reference>
<sequence length="145" mass="16491">MLIKPWSPAPQKTEQAPPTQAEHSQRPSKASLKNHNFKLFNSRPSKNQRLPPTSSLFSRAGLQVPSSLAWRRQTKRAYAGQRRAKQATTAFGNRRNQDKRPKFWDTWKHLPAGQTAILSKYGVGLDWMTSRVPSSSGYYSVIQKL</sequence>